<evidence type="ECO:0000313" key="2">
    <source>
        <dbReference type="EMBL" id="KIL61715.1"/>
    </source>
</evidence>
<protein>
    <submittedName>
        <fullName evidence="2">Uncharacterized protein</fullName>
    </submittedName>
</protein>
<reference evidence="2 3" key="1">
    <citation type="submission" date="2014-04" db="EMBL/GenBank/DDBJ databases">
        <title>Evolutionary Origins and Diversification of the Mycorrhizal Mutualists.</title>
        <authorList>
            <consortium name="DOE Joint Genome Institute"/>
            <consortium name="Mycorrhizal Genomics Consortium"/>
            <person name="Kohler A."/>
            <person name="Kuo A."/>
            <person name="Nagy L.G."/>
            <person name="Floudas D."/>
            <person name="Copeland A."/>
            <person name="Barry K.W."/>
            <person name="Cichocki N."/>
            <person name="Veneault-Fourrey C."/>
            <person name="LaButti K."/>
            <person name="Lindquist E.A."/>
            <person name="Lipzen A."/>
            <person name="Lundell T."/>
            <person name="Morin E."/>
            <person name="Murat C."/>
            <person name="Riley R."/>
            <person name="Ohm R."/>
            <person name="Sun H."/>
            <person name="Tunlid A."/>
            <person name="Henrissat B."/>
            <person name="Grigoriev I.V."/>
            <person name="Hibbett D.S."/>
            <person name="Martin F."/>
        </authorList>
    </citation>
    <scope>NUCLEOTIDE SEQUENCE [LARGE SCALE GENOMIC DNA]</scope>
    <source>
        <strain evidence="2 3">Koide BX008</strain>
    </source>
</reference>
<dbReference type="HOGENOM" id="CLU_169099_0_0_1"/>
<evidence type="ECO:0000256" key="1">
    <source>
        <dbReference type="SAM" id="MobiDB-lite"/>
    </source>
</evidence>
<dbReference type="EMBL" id="KN818280">
    <property type="protein sequence ID" value="KIL61715.1"/>
    <property type="molecule type" value="Genomic_DNA"/>
</dbReference>
<name>A0A0C2SF73_AMAMK</name>
<gene>
    <name evidence="2" type="ORF">M378DRAFT_166490</name>
</gene>
<feature type="region of interest" description="Disordered" evidence="1">
    <location>
        <begin position="1"/>
        <end position="35"/>
    </location>
</feature>
<dbReference type="AlphaFoldDB" id="A0A0C2SF73"/>
<evidence type="ECO:0000313" key="3">
    <source>
        <dbReference type="Proteomes" id="UP000054549"/>
    </source>
</evidence>
<organism evidence="2 3">
    <name type="scientific">Amanita muscaria (strain Koide BX008)</name>
    <dbReference type="NCBI Taxonomy" id="946122"/>
    <lineage>
        <taxon>Eukaryota</taxon>
        <taxon>Fungi</taxon>
        <taxon>Dikarya</taxon>
        <taxon>Basidiomycota</taxon>
        <taxon>Agaricomycotina</taxon>
        <taxon>Agaricomycetes</taxon>
        <taxon>Agaricomycetidae</taxon>
        <taxon>Agaricales</taxon>
        <taxon>Pluteineae</taxon>
        <taxon>Amanitaceae</taxon>
        <taxon>Amanita</taxon>
    </lineage>
</organism>
<dbReference type="InParanoid" id="A0A0C2SF73"/>
<dbReference type="Proteomes" id="UP000054549">
    <property type="component" value="Unassembled WGS sequence"/>
</dbReference>
<sequence length="108" mass="11870">MPDGLAVGMEGRTLTPTTAWPGTASNNNVRHKRRERRYDGQVFGRMLDSIRSSLLQLSLPVKVEGLLHLALLSYLVDDISSLSRVGWSATPERVVAPSPRGGEEREEG</sequence>
<accession>A0A0C2SF73</accession>
<proteinExistence type="predicted"/>
<feature type="compositionally biased region" description="Polar residues" evidence="1">
    <location>
        <begin position="14"/>
        <end position="28"/>
    </location>
</feature>
<keyword evidence="3" id="KW-1185">Reference proteome</keyword>